<comment type="similarity">
    <text evidence="3 6">Belongs to the malic enzymes family.</text>
</comment>
<comment type="cofactor">
    <cofactor evidence="2">
        <name>Mg(2+)</name>
        <dbReference type="ChEBI" id="CHEBI:18420"/>
    </cofactor>
</comment>
<evidence type="ECO:0000256" key="1">
    <source>
        <dbReference type="ARBA" id="ARBA00001936"/>
    </source>
</evidence>
<evidence type="ECO:0000256" key="7">
    <source>
        <dbReference type="SAM" id="MobiDB-lite"/>
    </source>
</evidence>
<evidence type="ECO:0000256" key="4">
    <source>
        <dbReference type="ARBA" id="ARBA00022723"/>
    </source>
</evidence>
<comment type="cofactor">
    <cofactor evidence="1">
        <name>Mn(2+)</name>
        <dbReference type="ChEBI" id="CHEBI:29035"/>
    </cofactor>
</comment>
<dbReference type="RefSeq" id="WP_307335319.1">
    <property type="nucleotide sequence ID" value="NZ_JAUSUQ010000002.1"/>
</dbReference>
<dbReference type="EMBL" id="JAUSUQ010000002">
    <property type="protein sequence ID" value="MDQ0337861.1"/>
    <property type="molecule type" value="Genomic_DNA"/>
</dbReference>
<sequence>MATTREESLHLHRQNRGKLAVKSKVPVRNAKDLSLAYSPGVAEPCKEIFDNPETVFEYTMKGNMVAVVSDGTAVLGLGNIGPEAALPVMEGKAVLFKAFAGVDAFPICLDTTEVDKIVETVKLLEPTFGGVNLEDIAAPNCFEIEERLKRETNIPIFHDDQHGTAIVTLAGLVNALKVVGKELSRIKVVINGAGAAGIAIIKLLYRMGVRDMILCDSKGAIYEGRPYGMNPIKEEVAKLTNRHFVQGDLDDAIREADVFIGVSVAGALTKDMIQSMNDDPIIFAMANPVPEIMPEEAFEAGAKVMGTGRSDYPNQVNNVLAFPGIFRGALDVYATHINEEMKEAAVYAIADLISDNELSADYVIPAPFDPRVAPAVAAAVAKAAMETGVARRRVDPSEVAKKTRELASIKD</sequence>
<dbReference type="InterPro" id="IPR015884">
    <property type="entry name" value="Malic_enzyme_CS"/>
</dbReference>
<gene>
    <name evidence="10" type="ORF">J2S00_000644</name>
</gene>
<evidence type="ECO:0000313" key="10">
    <source>
        <dbReference type="EMBL" id="MDQ0337861.1"/>
    </source>
</evidence>
<proteinExistence type="inferred from homology"/>
<dbReference type="InterPro" id="IPR036291">
    <property type="entry name" value="NAD(P)-bd_dom_sf"/>
</dbReference>
<keyword evidence="5 10" id="KW-0560">Oxidoreductase</keyword>
<evidence type="ECO:0000259" key="9">
    <source>
        <dbReference type="SMART" id="SM01274"/>
    </source>
</evidence>
<evidence type="ECO:0000256" key="6">
    <source>
        <dbReference type="RuleBase" id="RU003427"/>
    </source>
</evidence>
<evidence type="ECO:0000256" key="5">
    <source>
        <dbReference type="ARBA" id="ARBA00023002"/>
    </source>
</evidence>
<dbReference type="PANTHER" id="PTHR43237:SF4">
    <property type="entry name" value="NADP-DEPENDENT MALIC ENZYME"/>
    <property type="match status" value="1"/>
</dbReference>
<dbReference type="CDD" id="cd05311">
    <property type="entry name" value="NAD_bind_2_malic_enz"/>
    <property type="match status" value="1"/>
</dbReference>
<comment type="caution">
    <text evidence="10">The sequence shown here is derived from an EMBL/GenBank/DDBJ whole genome shotgun (WGS) entry which is preliminary data.</text>
</comment>
<name>A0ABU0CPN1_9BACI</name>
<reference evidence="10 11" key="1">
    <citation type="submission" date="2023-07" db="EMBL/GenBank/DDBJ databases">
        <title>Genomic Encyclopedia of Type Strains, Phase IV (KMG-IV): sequencing the most valuable type-strain genomes for metagenomic binning, comparative biology and taxonomic classification.</title>
        <authorList>
            <person name="Goeker M."/>
        </authorList>
    </citation>
    <scope>NUCLEOTIDE SEQUENCE [LARGE SCALE GENOMIC DNA]</scope>
    <source>
        <strain evidence="10 11">DSM 17740</strain>
    </source>
</reference>
<feature type="region of interest" description="Disordered" evidence="7">
    <location>
        <begin position="392"/>
        <end position="411"/>
    </location>
</feature>
<dbReference type="InterPro" id="IPR046346">
    <property type="entry name" value="Aminoacid_DH-like_N_sf"/>
</dbReference>
<keyword evidence="4 6" id="KW-0479">Metal-binding</keyword>
<dbReference type="InterPro" id="IPR012301">
    <property type="entry name" value="Malic_N_dom"/>
</dbReference>
<dbReference type="SUPFAM" id="SSF53223">
    <property type="entry name" value="Aminoacid dehydrogenase-like, N-terminal domain"/>
    <property type="match status" value="1"/>
</dbReference>
<dbReference type="PRINTS" id="PR00072">
    <property type="entry name" value="MALOXRDTASE"/>
</dbReference>
<evidence type="ECO:0000313" key="11">
    <source>
        <dbReference type="Proteomes" id="UP001232445"/>
    </source>
</evidence>
<dbReference type="Gene3D" id="3.40.50.720">
    <property type="entry name" value="NAD(P)-binding Rossmann-like Domain"/>
    <property type="match status" value="1"/>
</dbReference>
<evidence type="ECO:0000256" key="3">
    <source>
        <dbReference type="ARBA" id="ARBA00008785"/>
    </source>
</evidence>
<protein>
    <submittedName>
        <fullName evidence="10">Malate dehydrogenase (Oxaloacetate-decarboxylating)</fullName>
        <ecNumber evidence="10">1.1.1.38</ecNumber>
    </submittedName>
</protein>
<dbReference type="InterPro" id="IPR001891">
    <property type="entry name" value="Malic_OxRdtase"/>
</dbReference>
<dbReference type="InterPro" id="IPR045213">
    <property type="entry name" value="Malic_NAD-bd_bact_type"/>
</dbReference>
<dbReference type="SMART" id="SM00919">
    <property type="entry name" value="Malic_M"/>
    <property type="match status" value="1"/>
</dbReference>
<evidence type="ECO:0000259" key="8">
    <source>
        <dbReference type="SMART" id="SM00919"/>
    </source>
</evidence>
<organism evidence="10 11">
    <name type="scientific">Caldalkalibacillus uzonensis</name>
    <dbReference type="NCBI Taxonomy" id="353224"/>
    <lineage>
        <taxon>Bacteria</taxon>
        <taxon>Bacillati</taxon>
        <taxon>Bacillota</taxon>
        <taxon>Bacilli</taxon>
        <taxon>Bacillales</taxon>
        <taxon>Bacillaceae</taxon>
        <taxon>Caldalkalibacillus</taxon>
    </lineage>
</organism>
<feature type="domain" description="Malic enzyme NAD-binding" evidence="8">
    <location>
        <begin position="161"/>
        <end position="385"/>
    </location>
</feature>
<dbReference type="GO" id="GO:0016491">
    <property type="term" value="F:oxidoreductase activity"/>
    <property type="evidence" value="ECO:0007669"/>
    <property type="project" value="UniProtKB-KW"/>
</dbReference>
<dbReference type="PIRSF" id="PIRSF000106">
    <property type="entry name" value="ME"/>
    <property type="match status" value="1"/>
</dbReference>
<dbReference type="PANTHER" id="PTHR43237">
    <property type="entry name" value="NADP-DEPENDENT MALIC ENZYME"/>
    <property type="match status" value="1"/>
</dbReference>
<dbReference type="Gene3D" id="3.40.50.10380">
    <property type="entry name" value="Malic enzyme, N-terminal domain"/>
    <property type="match status" value="1"/>
</dbReference>
<accession>A0ABU0CPN1</accession>
<dbReference type="SUPFAM" id="SSF51735">
    <property type="entry name" value="NAD(P)-binding Rossmann-fold domains"/>
    <property type="match status" value="1"/>
</dbReference>
<evidence type="ECO:0000256" key="2">
    <source>
        <dbReference type="ARBA" id="ARBA00001946"/>
    </source>
</evidence>
<dbReference type="InterPro" id="IPR051674">
    <property type="entry name" value="Malate_Decarboxylase"/>
</dbReference>
<dbReference type="InterPro" id="IPR012302">
    <property type="entry name" value="Malic_NAD-bd"/>
</dbReference>
<dbReference type="EC" id="1.1.1.38" evidence="10"/>
<dbReference type="Pfam" id="PF00390">
    <property type="entry name" value="malic"/>
    <property type="match status" value="1"/>
</dbReference>
<feature type="domain" description="Malic enzyme N-terminal" evidence="9">
    <location>
        <begin position="16"/>
        <end position="149"/>
    </location>
</feature>
<dbReference type="InterPro" id="IPR037062">
    <property type="entry name" value="Malic_N_dom_sf"/>
</dbReference>
<dbReference type="Proteomes" id="UP001232445">
    <property type="component" value="Unassembled WGS sequence"/>
</dbReference>
<keyword evidence="11" id="KW-1185">Reference proteome</keyword>
<dbReference type="SMART" id="SM01274">
    <property type="entry name" value="malic"/>
    <property type="match status" value="1"/>
</dbReference>
<dbReference type="Pfam" id="PF03949">
    <property type="entry name" value="Malic_M"/>
    <property type="match status" value="1"/>
</dbReference>
<dbReference type="PROSITE" id="PS00331">
    <property type="entry name" value="MALIC_ENZYMES"/>
    <property type="match status" value="1"/>
</dbReference>